<dbReference type="PANTHER" id="PTHR46706">
    <property type="entry name" value="PROTEIN QUA-1-RELATED"/>
    <property type="match status" value="1"/>
</dbReference>
<gene>
    <name evidence="2" type="ORF">WJX73_000963</name>
</gene>
<reference evidence="2 3" key="1">
    <citation type="journal article" date="2024" name="Nat. Commun.">
        <title>Phylogenomics reveals the evolutionary origins of lichenization in chlorophyte algae.</title>
        <authorList>
            <person name="Puginier C."/>
            <person name="Libourel C."/>
            <person name="Otte J."/>
            <person name="Skaloud P."/>
            <person name="Haon M."/>
            <person name="Grisel S."/>
            <person name="Petersen M."/>
            <person name="Berrin J.G."/>
            <person name="Delaux P.M."/>
            <person name="Dal Grande F."/>
            <person name="Keller J."/>
        </authorList>
    </citation>
    <scope>NUCLEOTIDE SEQUENCE [LARGE SCALE GENOMIC DNA]</scope>
    <source>
        <strain evidence="2 3">SAG 2036</strain>
    </source>
</reference>
<dbReference type="PANTHER" id="PTHR46706:SF12">
    <property type="entry name" value="PROTEIN QUA-1-RELATED"/>
    <property type="match status" value="1"/>
</dbReference>
<sequence>MASTAPIVAQLSPTVGVVVTAQITTPGNLIDGKAASFAGNVSSSVVQDACAKIAAGNTTVDVMVTKPSGTITESLSLYNPAGGATAATATGAPGATPVQVATTCANESPSAQGTEFLFKDQDQREIAVVCDGDNATPSQISGTLYGKDTSVCRVYLLSQAAQTVIDQLKAAGVPSKAVAPAPAGSALAAAATAAADGTALGGRRKLLDDYCGGGACSFFPSFCGCTDLNDGTGCFPGNAQVDVVGKGRIAMSELRVSDKVRTINAQGLPTYEEVYFFGHQDTNVLGEMVRIVAKSAAGSASLTLTSRHFVPVGPSMQAAVMKYARDVVIGDILMVSHDSEIITPAVVTHISAITAQGLYNPYTKNGLLVVDGVLASAHSETTFDDWAPAFLVPYLPAIYQMAFKPVFLAYKILGPEFAQSIRPETWKLSGSYASVGILAAGIAGAVIRSKSPKV</sequence>
<comment type="caution">
    <text evidence="2">The sequence shown here is derived from an EMBL/GenBank/DDBJ whole genome shotgun (WGS) entry which is preliminary data.</text>
</comment>
<dbReference type="Pfam" id="PF01079">
    <property type="entry name" value="Hint"/>
    <property type="match status" value="1"/>
</dbReference>
<accession>A0AAW1P245</accession>
<dbReference type="InterPro" id="IPR003587">
    <property type="entry name" value="Hint_dom_N"/>
</dbReference>
<dbReference type="InterPro" id="IPR001767">
    <property type="entry name" value="Hedgehog_Hint"/>
</dbReference>
<dbReference type="CDD" id="cd00081">
    <property type="entry name" value="Hint"/>
    <property type="match status" value="1"/>
</dbReference>
<evidence type="ECO:0000259" key="1">
    <source>
        <dbReference type="SMART" id="SM00306"/>
    </source>
</evidence>
<organism evidence="2 3">
    <name type="scientific">Symbiochloris irregularis</name>
    <dbReference type="NCBI Taxonomy" id="706552"/>
    <lineage>
        <taxon>Eukaryota</taxon>
        <taxon>Viridiplantae</taxon>
        <taxon>Chlorophyta</taxon>
        <taxon>core chlorophytes</taxon>
        <taxon>Trebouxiophyceae</taxon>
        <taxon>Trebouxiales</taxon>
        <taxon>Trebouxiaceae</taxon>
        <taxon>Symbiochloris</taxon>
    </lineage>
</organism>
<dbReference type="Proteomes" id="UP001465755">
    <property type="component" value="Unassembled WGS sequence"/>
</dbReference>
<dbReference type="AlphaFoldDB" id="A0AAW1P245"/>
<feature type="domain" description="Hint" evidence="1">
    <location>
        <begin position="232"/>
        <end position="337"/>
    </location>
</feature>
<dbReference type="Gene3D" id="2.170.16.10">
    <property type="entry name" value="Hedgehog/Intein (Hint) domain"/>
    <property type="match status" value="1"/>
</dbReference>
<dbReference type="EMBL" id="JALJOQ010000063">
    <property type="protein sequence ID" value="KAK9803047.1"/>
    <property type="molecule type" value="Genomic_DNA"/>
</dbReference>
<name>A0AAW1P245_9CHLO</name>
<evidence type="ECO:0000313" key="2">
    <source>
        <dbReference type="EMBL" id="KAK9803047.1"/>
    </source>
</evidence>
<evidence type="ECO:0000313" key="3">
    <source>
        <dbReference type="Proteomes" id="UP001465755"/>
    </source>
</evidence>
<keyword evidence="3" id="KW-1185">Reference proteome</keyword>
<protein>
    <recommendedName>
        <fullName evidence="1">Hint domain-containing protein</fullName>
    </recommendedName>
</protein>
<dbReference type="InterPro" id="IPR036844">
    <property type="entry name" value="Hint_dom_sf"/>
</dbReference>
<proteinExistence type="predicted"/>
<dbReference type="InterPro" id="IPR052140">
    <property type="entry name" value="Dev_Signal_Hedgehog-like"/>
</dbReference>
<dbReference type="GO" id="GO:0016540">
    <property type="term" value="P:protein autoprocessing"/>
    <property type="evidence" value="ECO:0007669"/>
    <property type="project" value="InterPro"/>
</dbReference>
<dbReference type="SUPFAM" id="SSF51294">
    <property type="entry name" value="Hedgehog/intein (Hint) domain"/>
    <property type="match status" value="1"/>
</dbReference>
<dbReference type="SMART" id="SM00306">
    <property type="entry name" value="HintN"/>
    <property type="match status" value="1"/>
</dbReference>